<sequence length="272" mass="29530">MKEPLVLTAKNITATYGKKTVLHDLSVDFAQGRITALVGSNGCGKSTLLKSIMGFIPLKSGEILLEGKLITGIGRKALARKVSYLPQECHCPDYMTLGDLIELAACGRNSLFGGPSSRDRKLFHDVLEIVGLADKAGSQVNSLSGGQRQRAWVAMVLAQDTDIILMDEPVNHLDIKFQYTVLKLVRDLSLQHGKTIVVVLHDLNLTTTFADDVVMLNTGSVIAAGAVNKTITVDNIRRVFDIPADIFSYNGSLVCQPYPDINHPGNQSGVWK</sequence>
<dbReference type="Proteomes" id="UP000697802">
    <property type="component" value="Unassembled WGS sequence"/>
</dbReference>
<evidence type="ECO:0000256" key="3">
    <source>
        <dbReference type="ARBA" id="ARBA00022475"/>
    </source>
</evidence>
<keyword evidence="5" id="KW-0547">Nucleotide-binding</keyword>
<dbReference type="CDD" id="cd03214">
    <property type="entry name" value="ABC_Iron-Siderophores_B12_Hemin"/>
    <property type="match status" value="1"/>
</dbReference>
<keyword evidence="8" id="KW-0406">Ion transport</keyword>
<evidence type="ECO:0000256" key="6">
    <source>
        <dbReference type="ARBA" id="ARBA00022840"/>
    </source>
</evidence>
<evidence type="ECO:0000256" key="5">
    <source>
        <dbReference type="ARBA" id="ARBA00022741"/>
    </source>
</evidence>
<evidence type="ECO:0000256" key="1">
    <source>
        <dbReference type="ARBA" id="ARBA00004202"/>
    </source>
</evidence>
<keyword evidence="7" id="KW-0408">Iron</keyword>
<organism evidence="11 12">
    <name type="scientific">Photorhabdus tasmaniensis</name>
    <dbReference type="NCBI Taxonomy" id="1004159"/>
    <lineage>
        <taxon>Bacteria</taxon>
        <taxon>Pseudomonadati</taxon>
        <taxon>Pseudomonadota</taxon>
        <taxon>Gammaproteobacteria</taxon>
        <taxon>Enterobacterales</taxon>
        <taxon>Morganellaceae</taxon>
        <taxon>Photorhabdus</taxon>
    </lineage>
</organism>
<dbReference type="PANTHER" id="PTHR42771">
    <property type="entry name" value="IRON(3+)-HYDROXAMATE IMPORT ATP-BINDING PROTEIN FHUC"/>
    <property type="match status" value="1"/>
</dbReference>
<dbReference type="InterPro" id="IPR051535">
    <property type="entry name" value="Siderophore_ABC-ATPase"/>
</dbReference>
<gene>
    <name evidence="11" type="ORF">C5471_12510</name>
</gene>
<dbReference type="GO" id="GO:0005524">
    <property type="term" value="F:ATP binding"/>
    <property type="evidence" value="ECO:0007669"/>
    <property type="project" value="UniProtKB-KW"/>
</dbReference>
<dbReference type="InterPro" id="IPR017871">
    <property type="entry name" value="ABC_transporter-like_CS"/>
</dbReference>
<keyword evidence="6 11" id="KW-0067">ATP-binding</keyword>
<accession>A0ABX0GI49</accession>
<evidence type="ECO:0000313" key="11">
    <source>
        <dbReference type="EMBL" id="NHB88486.1"/>
    </source>
</evidence>
<comment type="subcellular location">
    <subcellularLocation>
        <location evidence="1">Cell membrane</location>
        <topology evidence="1">Peripheral membrane protein</topology>
    </subcellularLocation>
</comment>
<reference evidence="11 12" key="1">
    <citation type="submission" date="2018-02" db="EMBL/GenBank/DDBJ databases">
        <authorList>
            <person name="Machado R.A."/>
        </authorList>
    </citation>
    <scope>NUCLEOTIDE SEQUENCE [LARGE SCALE GENOMIC DNA]</scope>
    <source>
        <strain evidence="11 12">T327</strain>
    </source>
</reference>
<keyword evidence="9" id="KW-0472">Membrane</keyword>
<dbReference type="InterPro" id="IPR027417">
    <property type="entry name" value="P-loop_NTPase"/>
</dbReference>
<evidence type="ECO:0000256" key="9">
    <source>
        <dbReference type="ARBA" id="ARBA00023136"/>
    </source>
</evidence>
<keyword evidence="2" id="KW-0813">Transport</keyword>
<evidence type="ECO:0000256" key="8">
    <source>
        <dbReference type="ARBA" id="ARBA00023065"/>
    </source>
</evidence>
<comment type="caution">
    <text evidence="11">The sequence shown here is derived from an EMBL/GenBank/DDBJ whole genome shotgun (WGS) entry which is preliminary data.</text>
</comment>
<feature type="domain" description="ABC transporter" evidence="10">
    <location>
        <begin position="7"/>
        <end position="243"/>
    </location>
</feature>
<dbReference type="PROSITE" id="PS50893">
    <property type="entry name" value="ABC_TRANSPORTER_2"/>
    <property type="match status" value="1"/>
</dbReference>
<name>A0ABX0GI49_9GAMM</name>
<dbReference type="SUPFAM" id="SSF52540">
    <property type="entry name" value="P-loop containing nucleoside triphosphate hydrolases"/>
    <property type="match status" value="1"/>
</dbReference>
<dbReference type="SMART" id="SM00382">
    <property type="entry name" value="AAA"/>
    <property type="match status" value="1"/>
</dbReference>
<keyword evidence="3" id="KW-1003">Cell membrane</keyword>
<dbReference type="EMBL" id="PUJU01000023">
    <property type="protein sequence ID" value="NHB88486.1"/>
    <property type="molecule type" value="Genomic_DNA"/>
</dbReference>
<dbReference type="InterPro" id="IPR003439">
    <property type="entry name" value="ABC_transporter-like_ATP-bd"/>
</dbReference>
<evidence type="ECO:0000256" key="4">
    <source>
        <dbReference type="ARBA" id="ARBA00022496"/>
    </source>
</evidence>
<keyword evidence="4" id="KW-0410">Iron transport</keyword>
<protein>
    <submittedName>
        <fullName evidence="11">ABC transporter ATP-binding protein</fullName>
    </submittedName>
</protein>
<keyword evidence="12" id="KW-1185">Reference proteome</keyword>
<dbReference type="PROSITE" id="PS00211">
    <property type="entry name" value="ABC_TRANSPORTER_1"/>
    <property type="match status" value="1"/>
</dbReference>
<evidence type="ECO:0000313" key="12">
    <source>
        <dbReference type="Proteomes" id="UP000697802"/>
    </source>
</evidence>
<dbReference type="PANTHER" id="PTHR42771:SF3">
    <property type="entry name" value="PETROBACTIN IMPORT ATP-BINDING PROTEIN YCLP"/>
    <property type="match status" value="1"/>
</dbReference>
<dbReference type="Pfam" id="PF00005">
    <property type="entry name" value="ABC_tran"/>
    <property type="match status" value="1"/>
</dbReference>
<proteinExistence type="predicted"/>
<dbReference type="Gene3D" id="3.40.50.300">
    <property type="entry name" value="P-loop containing nucleotide triphosphate hydrolases"/>
    <property type="match status" value="1"/>
</dbReference>
<evidence type="ECO:0000259" key="10">
    <source>
        <dbReference type="PROSITE" id="PS50893"/>
    </source>
</evidence>
<evidence type="ECO:0000256" key="7">
    <source>
        <dbReference type="ARBA" id="ARBA00023004"/>
    </source>
</evidence>
<evidence type="ECO:0000256" key="2">
    <source>
        <dbReference type="ARBA" id="ARBA00022448"/>
    </source>
</evidence>
<dbReference type="InterPro" id="IPR003593">
    <property type="entry name" value="AAA+_ATPase"/>
</dbReference>